<accession>A0A1J1LKJ3</accession>
<dbReference type="AlphaFoldDB" id="A0A1J1LKJ3"/>
<gene>
    <name evidence="8" type="ORF">PL9214500262</name>
</gene>
<evidence type="ECO:0000256" key="2">
    <source>
        <dbReference type="ARBA" id="ARBA00012185"/>
    </source>
</evidence>
<dbReference type="STRING" id="671072.PL9214500262"/>
<dbReference type="InterPro" id="IPR053943">
    <property type="entry name" value="RlmKL-like_Mtase_CS"/>
</dbReference>
<dbReference type="InterPro" id="IPR029063">
    <property type="entry name" value="SAM-dependent_MTases_sf"/>
</dbReference>
<dbReference type="EMBL" id="CZDF01000156">
    <property type="protein sequence ID" value="CUR33015.1"/>
    <property type="molecule type" value="Genomic_DNA"/>
</dbReference>
<protein>
    <recommendedName>
        <fullName evidence="2">site-specific DNA-methyltransferase (cytosine-N(4)-specific)</fullName>
        <ecNumber evidence="2">2.1.1.113</ecNumber>
    </recommendedName>
</protein>
<keyword evidence="9" id="KW-1185">Reference proteome</keyword>
<dbReference type="OrthoDB" id="9800801at2"/>
<dbReference type="GO" id="GO:0015667">
    <property type="term" value="F:site-specific DNA-methyltransferase (cytosine-N4-specific) activity"/>
    <property type="evidence" value="ECO:0007669"/>
    <property type="project" value="UniProtKB-EC"/>
</dbReference>
<dbReference type="RefSeq" id="WP_072719686.1">
    <property type="nucleotide sequence ID" value="NZ_LN889802.1"/>
</dbReference>
<dbReference type="InterPro" id="IPR017985">
    <property type="entry name" value="MeTrfase_CN4_CS"/>
</dbReference>
<name>A0A1J1LKJ3_9CYAN</name>
<dbReference type="EC" id="2.1.1.113" evidence="2"/>
<evidence type="ECO:0000256" key="1">
    <source>
        <dbReference type="ARBA" id="ARBA00010203"/>
    </source>
</evidence>
<evidence type="ECO:0000256" key="7">
    <source>
        <dbReference type="ARBA" id="ARBA00049120"/>
    </source>
</evidence>
<keyword evidence="5" id="KW-0949">S-adenosyl-L-methionine</keyword>
<dbReference type="PROSITE" id="PS00093">
    <property type="entry name" value="N4_MTASE"/>
    <property type="match status" value="1"/>
</dbReference>
<dbReference type="GO" id="GO:0032259">
    <property type="term" value="P:methylation"/>
    <property type="evidence" value="ECO:0007669"/>
    <property type="project" value="UniProtKB-KW"/>
</dbReference>
<evidence type="ECO:0000313" key="9">
    <source>
        <dbReference type="Proteomes" id="UP000184315"/>
    </source>
</evidence>
<comment type="similarity">
    <text evidence="1">Belongs to the N(4)/N(6)-methyltransferase family. N(4) subfamily.</text>
</comment>
<evidence type="ECO:0000313" key="8">
    <source>
        <dbReference type="EMBL" id="CUR33015.1"/>
    </source>
</evidence>
<keyword evidence="3" id="KW-0489">Methyltransferase</keyword>
<dbReference type="SUPFAM" id="SSF53335">
    <property type="entry name" value="S-adenosyl-L-methionine-dependent methyltransferases"/>
    <property type="match status" value="1"/>
</dbReference>
<dbReference type="GO" id="GO:0003677">
    <property type="term" value="F:DNA binding"/>
    <property type="evidence" value="ECO:0007669"/>
    <property type="project" value="InterPro"/>
</dbReference>
<comment type="catalytic activity">
    <reaction evidence="7">
        <text>a 2'-deoxycytidine in DNA + S-adenosyl-L-methionine = an N(4)-methyl-2'-deoxycytidine in DNA + S-adenosyl-L-homocysteine + H(+)</text>
        <dbReference type="Rhea" id="RHEA:16857"/>
        <dbReference type="Rhea" id="RHEA-COMP:11369"/>
        <dbReference type="Rhea" id="RHEA-COMP:13674"/>
        <dbReference type="ChEBI" id="CHEBI:15378"/>
        <dbReference type="ChEBI" id="CHEBI:57856"/>
        <dbReference type="ChEBI" id="CHEBI:59789"/>
        <dbReference type="ChEBI" id="CHEBI:85452"/>
        <dbReference type="ChEBI" id="CHEBI:137933"/>
        <dbReference type="EC" id="2.1.1.113"/>
    </reaction>
</comment>
<proteinExistence type="inferred from homology"/>
<dbReference type="GO" id="GO:0009307">
    <property type="term" value="P:DNA restriction-modification system"/>
    <property type="evidence" value="ECO:0007669"/>
    <property type="project" value="UniProtKB-KW"/>
</dbReference>
<evidence type="ECO:0000256" key="5">
    <source>
        <dbReference type="ARBA" id="ARBA00022691"/>
    </source>
</evidence>
<dbReference type="Proteomes" id="UP000184315">
    <property type="component" value="Unassembled WGS sequence"/>
</dbReference>
<keyword evidence="6" id="KW-0680">Restriction system</keyword>
<evidence type="ECO:0000256" key="6">
    <source>
        <dbReference type="ARBA" id="ARBA00022747"/>
    </source>
</evidence>
<reference evidence="9" key="1">
    <citation type="submission" date="2015-10" db="EMBL/GenBank/DDBJ databases">
        <authorList>
            <person name="Regsiter A."/>
            <person name="william w."/>
        </authorList>
    </citation>
    <scope>NUCLEOTIDE SEQUENCE [LARGE SCALE GENOMIC DNA]</scope>
</reference>
<sequence length="438" mass="50473">MLNTFEQQLHSYSQIAEQIPDNLESGKFITVERVPPLKVYSLGFQPAKFIPEIPRWFLKKYAVPACTILDPFCGSGTTLLEAIQQNISAYWLDYHPLSRLICQVKTTVFSTQEILEATTQIIEKVSTQKFAPATINFSNKDFWFQQPVQEGLELLREQILLADYSLQPLLWLAFSSTVRKTSNMNDGMILAARRSHIEKIPIRSRSDVFQYFQHYVKQSIEAFGEWNPFLKNFTAQIQQLSSQDARQLPEPLTVDAIITSPPYINAIDYVWASKFELHWLGLVNSNQERLNLYSQEIGTERIPKQECKELGKTGYLHLDQLIENIYFGKKYQATSGQNQLRSRVVYKYFMDMKLHFLQSLQVLKKGGYYCFSVGDVSNICGVEIPVASLLSEIACDLGFKKIFNFNLLLKNRRLNLPRNVNWAGTIKHDTIIVLEKIN</sequence>
<dbReference type="PROSITE" id="PS01261">
    <property type="entry name" value="UPF0020"/>
    <property type="match status" value="1"/>
</dbReference>
<evidence type="ECO:0000256" key="4">
    <source>
        <dbReference type="ARBA" id="ARBA00022679"/>
    </source>
</evidence>
<keyword evidence="4" id="KW-0808">Transferase</keyword>
<dbReference type="Gene3D" id="3.40.50.150">
    <property type="entry name" value="Vaccinia Virus protein VP39"/>
    <property type="match status" value="2"/>
</dbReference>
<organism evidence="8 9">
    <name type="scientific">Planktothrix tepida PCC 9214</name>
    <dbReference type="NCBI Taxonomy" id="671072"/>
    <lineage>
        <taxon>Bacteria</taxon>
        <taxon>Bacillati</taxon>
        <taxon>Cyanobacteriota</taxon>
        <taxon>Cyanophyceae</taxon>
        <taxon>Oscillatoriophycideae</taxon>
        <taxon>Oscillatoriales</taxon>
        <taxon>Microcoleaceae</taxon>
        <taxon>Planktothrix</taxon>
    </lineage>
</organism>
<evidence type="ECO:0000256" key="3">
    <source>
        <dbReference type="ARBA" id="ARBA00022603"/>
    </source>
</evidence>